<reference evidence="2 3" key="1">
    <citation type="submission" date="2017-10" db="EMBL/GenBank/DDBJ databases">
        <title>The draft genome sequence of Williamsia sp. BULT 1.1 isolated from the semi-arid grassland soils from South Africa.</title>
        <authorList>
            <person name="Kabwe M.H."/>
            <person name="Govender N."/>
            <person name="Mutseka Lunga P."/>
            <person name="Vikram S."/>
            <person name="Makhalanyane T.P."/>
        </authorList>
    </citation>
    <scope>NUCLEOTIDE SEQUENCE [LARGE SCALE GENOMIC DNA]</scope>
    <source>
        <strain evidence="2 3">BULT 1.1</strain>
    </source>
</reference>
<sequence>MTSEPDRPAFFQYVKYCYGAKLPDSMSEWVANDQAGPGATRRMIIRWAIPCILLLAPMFFVQASIYVRLNMTVPIFLPYVMFSIALNRVYRRHRLAQHGLDPDLVNAIARKRDAHLYEAYEQKYRGK</sequence>
<evidence type="ECO:0000256" key="1">
    <source>
        <dbReference type="SAM" id="Phobius"/>
    </source>
</evidence>
<name>A0A2G3PRB9_WILMA</name>
<protein>
    <recommendedName>
        <fullName evidence="4">DUF5313 domain-containing protein</fullName>
    </recommendedName>
</protein>
<evidence type="ECO:0000313" key="3">
    <source>
        <dbReference type="Proteomes" id="UP000225108"/>
    </source>
</evidence>
<dbReference type="AlphaFoldDB" id="A0A2G3PRB9"/>
<dbReference type="InterPro" id="IPR035197">
    <property type="entry name" value="DUF5313"/>
</dbReference>
<organism evidence="2 3">
    <name type="scientific">Williamsia marianensis</name>
    <dbReference type="NCBI Taxonomy" id="85044"/>
    <lineage>
        <taxon>Bacteria</taxon>
        <taxon>Bacillati</taxon>
        <taxon>Actinomycetota</taxon>
        <taxon>Actinomycetes</taxon>
        <taxon>Mycobacteriales</taxon>
        <taxon>Nocardiaceae</taxon>
        <taxon>Williamsia</taxon>
    </lineage>
</organism>
<comment type="caution">
    <text evidence="2">The sequence shown here is derived from an EMBL/GenBank/DDBJ whole genome shotgun (WGS) entry which is preliminary data.</text>
</comment>
<keyword evidence="1" id="KW-0472">Membrane</keyword>
<feature type="transmembrane region" description="Helical" evidence="1">
    <location>
        <begin position="73"/>
        <end position="90"/>
    </location>
</feature>
<dbReference type="EMBL" id="PEBD01000004">
    <property type="protein sequence ID" value="PHV68326.1"/>
    <property type="molecule type" value="Genomic_DNA"/>
</dbReference>
<dbReference type="Pfam" id="PF17240">
    <property type="entry name" value="DUF5313"/>
    <property type="match status" value="1"/>
</dbReference>
<keyword evidence="1" id="KW-1133">Transmembrane helix</keyword>
<keyword evidence="1" id="KW-0812">Transmembrane</keyword>
<gene>
    <name evidence="2" type="ORF">CSW57_03585</name>
</gene>
<evidence type="ECO:0008006" key="4">
    <source>
        <dbReference type="Google" id="ProtNLM"/>
    </source>
</evidence>
<dbReference type="Proteomes" id="UP000225108">
    <property type="component" value="Unassembled WGS sequence"/>
</dbReference>
<feature type="transmembrane region" description="Helical" evidence="1">
    <location>
        <begin position="47"/>
        <end position="67"/>
    </location>
</feature>
<proteinExistence type="predicted"/>
<dbReference type="RefSeq" id="WP_099381468.1">
    <property type="nucleotide sequence ID" value="NZ_PEBD01000004.1"/>
</dbReference>
<accession>A0A2G3PRB9</accession>
<evidence type="ECO:0000313" key="2">
    <source>
        <dbReference type="EMBL" id="PHV68326.1"/>
    </source>
</evidence>